<keyword evidence="6 9" id="KW-0812">Transmembrane</keyword>
<sequence length="251" mass="27066">MMGVAIFTGIYYWIMKTDIGYGWTHAIRQPLFASLLIGIIMGNVTEAVTIGAAVQIMYIGLVAAGSNLPADDCLAGLVSIPIALQTGMDVTTAISLIAVPVGIMGVFIDQLRKTVNIVFVHMADKYAADGNYRQVNLCNFLYPLLLSFVMRFPIPFLANMYGADAVTAFMNSIPQWIINGFNVAGGLLPALGFALTMFVIGKKELLPWFFIGYFLIQFSGIPVIGAAVFGVCAILLINGYRSGKIFGKVGQ</sequence>
<dbReference type="PANTHER" id="PTHR32502">
    <property type="entry name" value="N-ACETYLGALACTOSAMINE PERMEASE II COMPONENT-RELATED"/>
    <property type="match status" value="1"/>
</dbReference>
<dbReference type="GO" id="GO:0005886">
    <property type="term" value="C:plasma membrane"/>
    <property type="evidence" value="ECO:0007669"/>
    <property type="project" value="UniProtKB-SubCell"/>
</dbReference>
<feature type="transmembrane region" description="Helical" evidence="9">
    <location>
        <begin position="208"/>
        <end position="237"/>
    </location>
</feature>
<dbReference type="Pfam" id="PF03609">
    <property type="entry name" value="EII-Sor"/>
    <property type="match status" value="1"/>
</dbReference>
<evidence type="ECO:0000256" key="1">
    <source>
        <dbReference type="ARBA" id="ARBA00004651"/>
    </source>
</evidence>
<evidence type="ECO:0000313" key="11">
    <source>
        <dbReference type="Proteomes" id="UP000540014"/>
    </source>
</evidence>
<dbReference type="PROSITE" id="PS51106">
    <property type="entry name" value="PTS_EIIC_TYPE_4"/>
    <property type="match status" value="1"/>
</dbReference>
<feature type="transmembrane region" description="Helical" evidence="9">
    <location>
        <begin position="31"/>
        <end position="59"/>
    </location>
</feature>
<organism evidence="10 11">
    <name type="scientific">Faecalicoccus pleomorphus</name>
    <dbReference type="NCBI Taxonomy" id="1323"/>
    <lineage>
        <taxon>Bacteria</taxon>
        <taxon>Bacillati</taxon>
        <taxon>Bacillota</taxon>
        <taxon>Erysipelotrichia</taxon>
        <taxon>Erysipelotrichales</taxon>
        <taxon>Erysipelotrichaceae</taxon>
        <taxon>Faecalicoccus</taxon>
    </lineage>
</organism>
<feature type="transmembrane region" description="Helical" evidence="9">
    <location>
        <begin position="90"/>
        <end position="108"/>
    </location>
</feature>
<dbReference type="InterPro" id="IPR004700">
    <property type="entry name" value="PTS_IIC_man"/>
</dbReference>
<feature type="transmembrane region" description="Helical" evidence="9">
    <location>
        <begin position="181"/>
        <end position="201"/>
    </location>
</feature>
<keyword evidence="5" id="KW-0598">Phosphotransferase system</keyword>
<reference evidence="10 11" key="1">
    <citation type="submission" date="2020-04" db="EMBL/GenBank/DDBJ databases">
        <authorList>
            <person name="Hitch T.C.A."/>
            <person name="Wylensek D."/>
            <person name="Clavel T."/>
        </authorList>
    </citation>
    <scope>NUCLEOTIDE SEQUENCE [LARGE SCALE GENOMIC DNA]</scope>
    <source>
        <strain evidence="10 11">BSM-383-APC-22F</strain>
    </source>
</reference>
<evidence type="ECO:0000256" key="2">
    <source>
        <dbReference type="ARBA" id="ARBA00022448"/>
    </source>
</evidence>
<evidence type="ECO:0000256" key="9">
    <source>
        <dbReference type="SAM" id="Phobius"/>
    </source>
</evidence>
<evidence type="ECO:0000313" key="10">
    <source>
        <dbReference type="EMBL" id="NME44059.1"/>
    </source>
</evidence>
<evidence type="ECO:0000256" key="3">
    <source>
        <dbReference type="ARBA" id="ARBA00022475"/>
    </source>
</evidence>
<evidence type="ECO:0000256" key="7">
    <source>
        <dbReference type="ARBA" id="ARBA00022989"/>
    </source>
</evidence>
<evidence type="ECO:0000256" key="5">
    <source>
        <dbReference type="ARBA" id="ARBA00022683"/>
    </source>
</evidence>
<keyword evidence="4 10" id="KW-0762">Sugar transport</keyword>
<comment type="subcellular location">
    <subcellularLocation>
        <location evidence="1">Cell membrane</location>
        <topology evidence="1">Multi-pass membrane protein</topology>
    </subcellularLocation>
</comment>
<evidence type="ECO:0000256" key="4">
    <source>
        <dbReference type="ARBA" id="ARBA00022597"/>
    </source>
</evidence>
<accession>A0A7X9NJ91</accession>
<name>A0A7X9NJ91_9FIRM</name>
<evidence type="ECO:0000256" key="6">
    <source>
        <dbReference type="ARBA" id="ARBA00022692"/>
    </source>
</evidence>
<keyword evidence="3" id="KW-1003">Cell membrane</keyword>
<protein>
    <submittedName>
        <fullName evidence="10">PTS sugar transporter subunit IIC</fullName>
    </submittedName>
</protein>
<comment type="caution">
    <text evidence="10">The sequence shown here is derived from an EMBL/GenBank/DDBJ whole genome shotgun (WGS) entry which is preliminary data.</text>
</comment>
<dbReference type="AlphaFoldDB" id="A0A7X9NJ91"/>
<gene>
    <name evidence="10" type="ORF">HF861_04075</name>
</gene>
<dbReference type="PANTHER" id="PTHR32502:SF8">
    <property type="entry name" value="N-ACETYLGALACTOSAMINE PERMEASE IIC COMPONENT 1"/>
    <property type="match status" value="1"/>
</dbReference>
<dbReference type="RefSeq" id="WP_168964997.1">
    <property type="nucleotide sequence ID" value="NZ_CALCIP010000021.1"/>
</dbReference>
<proteinExistence type="predicted"/>
<dbReference type="EMBL" id="JABAFR010000007">
    <property type="protein sequence ID" value="NME44059.1"/>
    <property type="molecule type" value="Genomic_DNA"/>
</dbReference>
<evidence type="ECO:0000256" key="8">
    <source>
        <dbReference type="ARBA" id="ARBA00023136"/>
    </source>
</evidence>
<keyword evidence="8 9" id="KW-0472">Membrane</keyword>
<dbReference type="Proteomes" id="UP000540014">
    <property type="component" value="Unassembled WGS sequence"/>
</dbReference>
<dbReference type="GO" id="GO:0009401">
    <property type="term" value="P:phosphoenolpyruvate-dependent sugar phosphotransferase system"/>
    <property type="evidence" value="ECO:0007669"/>
    <property type="project" value="UniProtKB-KW"/>
</dbReference>
<dbReference type="InterPro" id="IPR050303">
    <property type="entry name" value="GatZ_KbaZ_carbometab"/>
</dbReference>
<keyword evidence="7 9" id="KW-1133">Transmembrane helix</keyword>
<keyword evidence="2" id="KW-0813">Transport</keyword>